<dbReference type="EMBL" id="CP065938">
    <property type="protein sequence ID" value="UWX06510.1"/>
    <property type="molecule type" value="Genomic_DNA"/>
</dbReference>
<evidence type="ECO:0000259" key="12">
    <source>
        <dbReference type="Pfam" id="PF01728"/>
    </source>
</evidence>
<evidence type="ECO:0000256" key="3">
    <source>
        <dbReference type="ARBA" id="ARBA00022679"/>
    </source>
</evidence>
<keyword evidence="14" id="KW-1185">Reference proteome</keyword>
<keyword evidence="2 11" id="KW-0489">Methyltransferase</keyword>
<comment type="subcellular location">
    <subcellularLocation>
        <location evidence="11">Cytoplasm</location>
    </subcellularLocation>
</comment>
<sequence length="200" mass="22704">MKEYRDYYFLKAKKENYPARSVYKLQEMNKRFRLFKQGMKVLDLGAAPGSWSLYAAEKVGGNGLVLACDLQATETVFPQNVRFLQENVFERSLEFEALLEELGPFDMVISDMAPRTTGTKFTDQARSLELCLESVQVAEKYLKSGGNFITKIFMGPDFQDLVKAMRPIFASVKTFKPQSSRAESKEIFQVGLGFTGNKNN</sequence>
<evidence type="ECO:0000313" key="14">
    <source>
        <dbReference type="Proteomes" id="UP001058120"/>
    </source>
</evidence>
<proteinExistence type="inferred from homology"/>
<dbReference type="PANTHER" id="PTHR10920:SF18">
    <property type="entry name" value="RRNA METHYLTRANSFERASE 2, MITOCHONDRIAL"/>
    <property type="match status" value="1"/>
</dbReference>
<comment type="function">
    <text evidence="5 11">Specifically methylates the uridine in position 2552 of 23S rRNA at the 2'-O position of the ribose in the fully assembled 50S ribosomal subunit.</text>
</comment>
<comment type="similarity">
    <text evidence="11">Belongs to the class I-like SAM-binding methyltransferase superfamily. RNA methyltransferase RlmE family.</text>
</comment>
<protein>
    <recommendedName>
        <fullName evidence="7 11">Ribosomal RNA large subunit methyltransferase E</fullName>
        <ecNumber evidence="6 11">2.1.1.166</ecNumber>
    </recommendedName>
    <alternativeName>
        <fullName evidence="9 11">23S rRNA Um2552 methyltransferase</fullName>
    </alternativeName>
    <alternativeName>
        <fullName evidence="8 11">rRNA (uridine-2'-O-)-methyltransferase</fullName>
    </alternativeName>
</protein>
<dbReference type="InterPro" id="IPR002877">
    <property type="entry name" value="RNA_MeTrfase_FtsJ_dom"/>
</dbReference>
<accession>A0ABY5Y2U8</accession>
<reference evidence="13" key="1">
    <citation type="submission" date="2020-12" db="EMBL/GenBank/DDBJ databases">
        <title>Taurinivorans muris gen. nov., sp. nov., fundamental and realized metabolic niche of a ubiquitous sulfidogenic bacterium in the murine intestine.</title>
        <authorList>
            <person name="Ye H."/>
            <person name="Hanson B.T."/>
            <person name="Loy A."/>
        </authorList>
    </citation>
    <scope>NUCLEOTIDE SEQUENCE</scope>
    <source>
        <strain evidence="13">LT0009</strain>
    </source>
</reference>
<feature type="binding site" evidence="11">
    <location>
        <position position="51"/>
    </location>
    <ligand>
        <name>S-adenosyl-L-methionine</name>
        <dbReference type="ChEBI" id="CHEBI:59789"/>
    </ligand>
</feature>
<dbReference type="GO" id="GO:0008168">
    <property type="term" value="F:methyltransferase activity"/>
    <property type="evidence" value="ECO:0007669"/>
    <property type="project" value="UniProtKB-KW"/>
</dbReference>
<feature type="active site" description="Proton acceptor" evidence="11">
    <location>
        <position position="151"/>
    </location>
</feature>
<keyword evidence="3 11" id="KW-0808">Transferase</keyword>
<dbReference type="HAMAP" id="MF_01547">
    <property type="entry name" value="RNA_methyltr_E"/>
    <property type="match status" value="1"/>
</dbReference>
<feature type="binding site" evidence="11">
    <location>
        <position position="69"/>
    </location>
    <ligand>
        <name>S-adenosyl-L-methionine</name>
        <dbReference type="ChEBI" id="CHEBI:59789"/>
    </ligand>
</feature>
<keyword evidence="11" id="KW-0963">Cytoplasm</keyword>
<dbReference type="Pfam" id="PF01728">
    <property type="entry name" value="FtsJ"/>
    <property type="match status" value="1"/>
</dbReference>
<evidence type="ECO:0000256" key="1">
    <source>
        <dbReference type="ARBA" id="ARBA00022552"/>
    </source>
</evidence>
<feature type="binding site" evidence="11">
    <location>
        <position position="49"/>
    </location>
    <ligand>
        <name>S-adenosyl-L-methionine</name>
        <dbReference type="ChEBI" id="CHEBI:59789"/>
    </ligand>
</feature>
<dbReference type="InterPro" id="IPR050082">
    <property type="entry name" value="RNA_methyltr_RlmE"/>
</dbReference>
<dbReference type="Proteomes" id="UP001058120">
    <property type="component" value="Chromosome"/>
</dbReference>
<dbReference type="PANTHER" id="PTHR10920">
    <property type="entry name" value="RIBOSOMAL RNA METHYLTRANSFERASE"/>
    <property type="match status" value="1"/>
</dbReference>
<evidence type="ECO:0000256" key="9">
    <source>
        <dbReference type="ARBA" id="ARBA00042745"/>
    </source>
</evidence>
<feature type="domain" description="Ribosomal RNA methyltransferase FtsJ" evidence="12">
    <location>
        <begin position="17"/>
        <end position="194"/>
    </location>
</feature>
<evidence type="ECO:0000313" key="13">
    <source>
        <dbReference type="EMBL" id="UWX06510.1"/>
    </source>
</evidence>
<evidence type="ECO:0000256" key="7">
    <source>
        <dbReference type="ARBA" id="ARBA00041129"/>
    </source>
</evidence>
<evidence type="ECO:0000256" key="5">
    <source>
        <dbReference type="ARBA" id="ARBA00037569"/>
    </source>
</evidence>
<evidence type="ECO:0000256" key="2">
    <source>
        <dbReference type="ARBA" id="ARBA00022603"/>
    </source>
</evidence>
<evidence type="ECO:0000256" key="11">
    <source>
        <dbReference type="HAMAP-Rule" id="MF_01547"/>
    </source>
</evidence>
<evidence type="ECO:0000256" key="8">
    <source>
        <dbReference type="ARBA" id="ARBA00041995"/>
    </source>
</evidence>
<feature type="binding site" evidence="11">
    <location>
        <position position="87"/>
    </location>
    <ligand>
        <name>S-adenosyl-L-methionine</name>
        <dbReference type="ChEBI" id="CHEBI:59789"/>
    </ligand>
</feature>
<evidence type="ECO:0000256" key="10">
    <source>
        <dbReference type="ARBA" id="ARBA00048970"/>
    </source>
</evidence>
<dbReference type="EC" id="2.1.1.166" evidence="6 11"/>
<dbReference type="GO" id="GO:0032259">
    <property type="term" value="P:methylation"/>
    <property type="evidence" value="ECO:0007669"/>
    <property type="project" value="UniProtKB-KW"/>
</dbReference>
<evidence type="ECO:0000256" key="4">
    <source>
        <dbReference type="ARBA" id="ARBA00022691"/>
    </source>
</evidence>
<dbReference type="SUPFAM" id="SSF53335">
    <property type="entry name" value="S-adenosyl-L-methionine-dependent methyltransferases"/>
    <property type="match status" value="1"/>
</dbReference>
<keyword evidence="1 11" id="KW-0698">rRNA processing</keyword>
<dbReference type="InterPro" id="IPR029063">
    <property type="entry name" value="SAM-dependent_MTases_sf"/>
</dbReference>
<dbReference type="RefSeq" id="WP_334316122.1">
    <property type="nucleotide sequence ID" value="NZ_CP065938.1"/>
</dbReference>
<organism evidence="13 14">
    <name type="scientific">Taurinivorans muris</name>
    <dbReference type="NCBI Taxonomy" id="2787751"/>
    <lineage>
        <taxon>Bacteria</taxon>
        <taxon>Pseudomonadati</taxon>
        <taxon>Thermodesulfobacteriota</taxon>
        <taxon>Desulfovibrionia</taxon>
        <taxon>Desulfovibrionales</taxon>
        <taxon>Desulfovibrionaceae</taxon>
        <taxon>Taurinivorans</taxon>
    </lineage>
</organism>
<name>A0ABY5Y2U8_9BACT</name>
<evidence type="ECO:0000256" key="6">
    <source>
        <dbReference type="ARBA" id="ARBA00038861"/>
    </source>
</evidence>
<gene>
    <name evidence="11" type="primary">rlmE</name>
    <name evidence="11" type="synonym">ftsJ</name>
    <name evidence="11" type="synonym">rrmJ</name>
    <name evidence="13" type="ORF">JBF11_04150</name>
</gene>
<keyword evidence="4 11" id="KW-0949">S-adenosyl-L-methionine</keyword>
<feature type="binding site" evidence="11">
    <location>
        <position position="111"/>
    </location>
    <ligand>
        <name>S-adenosyl-L-methionine</name>
        <dbReference type="ChEBI" id="CHEBI:59789"/>
    </ligand>
</feature>
<comment type="catalytic activity">
    <reaction evidence="10 11">
        <text>uridine(2552) in 23S rRNA + S-adenosyl-L-methionine = 2'-O-methyluridine(2552) in 23S rRNA + S-adenosyl-L-homocysteine + H(+)</text>
        <dbReference type="Rhea" id="RHEA:42720"/>
        <dbReference type="Rhea" id="RHEA-COMP:10202"/>
        <dbReference type="Rhea" id="RHEA-COMP:10203"/>
        <dbReference type="ChEBI" id="CHEBI:15378"/>
        <dbReference type="ChEBI" id="CHEBI:57856"/>
        <dbReference type="ChEBI" id="CHEBI:59789"/>
        <dbReference type="ChEBI" id="CHEBI:65315"/>
        <dbReference type="ChEBI" id="CHEBI:74478"/>
        <dbReference type="EC" id="2.1.1.166"/>
    </reaction>
</comment>
<dbReference type="Gene3D" id="3.40.50.150">
    <property type="entry name" value="Vaccinia Virus protein VP39"/>
    <property type="match status" value="1"/>
</dbReference>
<dbReference type="PIRSF" id="PIRSF005461">
    <property type="entry name" value="23S_rRNA_mtase"/>
    <property type="match status" value="1"/>
</dbReference>
<dbReference type="InterPro" id="IPR015507">
    <property type="entry name" value="rRNA-MeTfrase_E"/>
</dbReference>